<evidence type="ECO:0000256" key="3">
    <source>
        <dbReference type="ARBA" id="ARBA00023163"/>
    </source>
</evidence>
<name>A0ABY2DHD7_9ACTN</name>
<dbReference type="SUPFAM" id="SSF46785">
    <property type="entry name" value="Winged helix' DNA-binding domain"/>
    <property type="match status" value="1"/>
</dbReference>
<keyword evidence="3" id="KW-0804">Transcription</keyword>
<dbReference type="InterPro" id="IPR011663">
    <property type="entry name" value="UTRA"/>
</dbReference>
<gene>
    <name evidence="5" type="ORF">E1091_09250</name>
</gene>
<dbReference type="EMBL" id="SMKE01000268">
    <property type="protein sequence ID" value="TDB96456.1"/>
    <property type="molecule type" value="Genomic_DNA"/>
</dbReference>
<dbReference type="SMART" id="SM00866">
    <property type="entry name" value="UTRA"/>
    <property type="match status" value="1"/>
</dbReference>
<dbReference type="Gene3D" id="3.40.1410.10">
    <property type="entry name" value="Chorismate lyase-like"/>
    <property type="match status" value="1"/>
</dbReference>
<dbReference type="InterPro" id="IPR050679">
    <property type="entry name" value="Bact_HTH_transcr_reg"/>
</dbReference>
<dbReference type="PANTHER" id="PTHR44846">
    <property type="entry name" value="MANNOSYL-D-GLYCERATE TRANSPORT/METABOLISM SYSTEM REPRESSOR MNGR-RELATED"/>
    <property type="match status" value="1"/>
</dbReference>
<reference evidence="5 6" key="1">
    <citation type="submission" date="2019-02" db="EMBL/GenBank/DDBJ databases">
        <title>Draft genome sequences of novel Actinobacteria.</title>
        <authorList>
            <person name="Sahin N."/>
            <person name="Ay H."/>
            <person name="Saygin H."/>
        </authorList>
    </citation>
    <scope>NUCLEOTIDE SEQUENCE [LARGE SCALE GENOMIC DNA]</scope>
    <source>
        <strain evidence="5 6">JCM 30529</strain>
    </source>
</reference>
<dbReference type="SMART" id="SM00345">
    <property type="entry name" value="HTH_GNTR"/>
    <property type="match status" value="1"/>
</dbReference>
<dbReference type="Pfam" id="PF07702">
    <property type="entry name" value="UTRA"/>
    <property type="match status" value="1"/>
</dbReference>
<accession>A0ABY2DHD7</accession>
<dbReference type="Gene3D" id="1.10.10.10">
    <property type="entry name" value="Winged helix-like DNA-binding domain superfamily/Winged helix DNA-binding domain"/>
    <property type="match status" value="1"/>
</dbReference>
<evidence type="ECO:0000313" key="6">
    <source>
        <dbReference type="Proteomes" id="UP000295626"/>
    </source>
</evidence>
<keyword evidence="1" id="KW-0805">Transcription regulation</keyword>
<dbReference type="Pfam" id="PF00392">
    <property type="entry name" value="GntR"/>
    <property type="match status" value="1"/>
</dbReference>
<evidence type="ECO:0000259" key="4">
    <source>
        <dbReference type="PROSITE" id="PS50949"/>
    </source>
</evidence>
<dbReference type="PRINTS" id="PR00035">
    <property type="entry name" value="HTHGNTR"/>
</dbReference>
<dbReference type="PROSITE" id="PS50949">
    <property type="entry name" value="HTH_GNTR"/>
    <property type="match status" value="1"/>
</dbReference>
<feature type="domain" description="HTH gntR-type" evidence="4">
    <location>
        <begin position="22"/>
        <end position="91"/>
    </location>
</feature>
<dbReference type="InterPro" id="IPR000524">
    <property type="entry name" value="Tscrpt_reg_HTH_GntR"/>
</dbReference>
<dbReference type="InterPro" id="IPR036388">
    <property type="entry name" value="WH-like_DNA-bd_sf"/>
</dbReference>
<dbReference type="CDD" id="cd07377">
    <property type="entry name" value="WHTH_GntR"/>
    <property type="match status" value="1"/>
</dbReference>
<proteinExistence type="predicted"/>
<dbReference type="SUPFAM" id="SSF64288">
    <property type="entry name" value="Chorismate lyase-like"/>
    <property type="match status" value="1"/>
</dbReference>
<comment type="caution">
    <text evidence="5">The sequence shown here is derived from an EMBL/GenBank/DDBJ whole genome shotgun (WGS) entry which is preliminary data.</text>
</comment>
<dbReference type="InterPro" id="IPR036390">
    <property type="entry name" value="WH_DNA-bd_sf"/>
</dbReference>
<protein>
    <submittedName>
        <fullName evidence="5">GntR family transcriptional regulator</fullName>
    </submittedName>
</protein>
<evidence type="ECO:0000256" key="1">
    <source>
        <dbReference type="ARBA" id="ARBA00023015"/>
    </source>
</evidence>
<evidence type="ECO:0000313" key="5">
    <source>
        <dbReference type="EMBL" id="TDB96456.1"/>
    </source>
</evidence>
<keyword evidence="6" id="KW-1185">Reference proteome</keyword>
<dbReference type="InterPro" id="IPR028978">
    <property type="entry name" value="Chorismate_lyase_/UTRA_dom_sf"/>
</dbReference>
<evidence type="ECO:0000256" key="2">
    <source>
        <dbReference type="ARBA" id="ARBA00023125"/>
    </source>
</evidence>
<keyword evidence="2" id="KW-0238">DNA-binding</keyword>
<dbReference type="PANTHER" id="PTHR44846:SF17">
    <property type="entry name" value="GNTR-FAMILY TRANSCRIPTIONAL REGULATOR"/>
    <property type="match status" value="1"/>
</dbReference>
<dbReference type="Proteomes" id="UP000295626">
    <property type="component" value="Unassembled WGS sequence"/>
</dbReference>
<organism evidence="5 6">
    <name type="scientific">Micromonospora fluostatini</name>
    <dbReference type="NCBI Taxonomy" id="1629071"/>
    <lineage>
        <taxon>Bacteria</taxon>
        <taxon>Bacillati</taxon>
        <taxon>Actinomycetota</taxon>
        <taxon>Actinomycetes</taxon>
        <taxon>Micromonosporales</taxon>
        <taxon>Micromonosporaceae</taxon>
        <taxon>Micromonospora</taxon>
    </lineage>
</organism>
<sequence>MQAFCTICTDKPWRRPRVARSRARWEVVYDDLRTQIDQGKLNPGDRVPTEIDLASQYGFSRATIRSALARLEQDGLITAGAGSLGRQVRRRELVSWNLTRFELGAYSDDPTNRVDQWESDAQAEGWSTRQVVAGVTELAAPDEVARYLDCAPGTRLIRRRRLRYVSRQGIPEQLAMIADTWTPVDIARMEIDGVAPLLQETNVVYPGGIYRALGFRQVHYKDEIQVRMPTPDEAALLDVQPGTPVGQHARVGIDSTGRRVRVLVSTFAGDRQLLRYELDVPERRPTQAEEE</sequence>